<dbReference type="Pfam" id="PF13778">
    <property type="entry name" value="DUF4174"/>
    <property type="match status" value="1"/>
</dbReference>
<feature type="signal peptide" evidence="2">
    <location>
        <begin position="1"/>
        <end position="21"/>
    </location>
</feature>
<evidence type="ECO:0000256" key="1">
    <source>
        <dbReference type="ARBA" id="ARBA00022729"/>
    </source>
</evidence>
<dbReference type="InterPro" id="IPR025232">
    <property type="entry name" value="DUF4174"/>
</dbReference>
<dbReference type="Proteomes" id="UP000199328">
    <property type="component" value="Unassembled WGS sequence"/>
</dbReference>
<dbReference type="STRING" id="990712.SAMN05216257_102281"/>
<dbReference type="EMBL" id="FNFV01000002">
    <property type="protein sequence ID" value="SDK30884.1"/>
    <property type="molecule type" value="Genomic_DNA"/>
</dbReference>
<feature type="domain" description="DUF4174" evidence="3">
    <location>
        <begin position="52"/>
        <end position="153"/>
    </location>
</feature>
<evidence type="ECO:0000313" key="5">
    <source>
        <dbReference type="Proteomes" id="UP000199328"/>
    </source>
</evidence>
<evidence type="ECO:0000256" key="2">
    <source>
        <dbReference type="SAM" id="SignalP"/>
    </source>
</evidence>
<dbReference type="RefSeq" id="WP_092498942.1">
    <property type="nucleotide sequence ID" value="NZ_FNFV01000002.1"/>
</dbReference>
<name>A0A1G9AVF6_9RHOB</name>
<dbReference type="AlphaFoldDB" id="A0A1G9AVF6"/>
<sequence>MTRILSLVLAGALALAAPAAAENGIAETPEEEPAPQAEPRGLVPLDAANHTLDEFLWVARPLVVFADTPADPRFQRQLELLAERPEPLIERDVVVIVDTDPAARSEIRLALRPRGFSWVLVDKDGTVILRKPLPWHVREITRAIDKTPLRQQEIEEERRRLLEAQDG</sequence>
<accession>A0A1G9AVF6</accession>
<evidence type="ECO:0000259" key="3">
    <source>
        <dbReference type="Pfam" id="PF13778"/>
    </source>
</evidence>
<organism evidence="4 5">
    <name type="scientific">Meinhardsimonia xiamenensis</name>
    <dbReference type="NCBI Taxonomy" id="990712"/>
    <lineage>
        <taxon>Bacteria</taxon>
        <taxon>Pseudomonadati</taxon>
        <taxon>Pseudomonadota</taxon>
        <taxon>Alphaproteobacteria</taxon>
        <taxon>Rhodobacterales</taxon>
        <taxon>Paracoccaceae</taxon>
        <taxon>Meinhardsimonia</taxon>
    </lineage>
</organism>
<proteinExistence type="predicted"/>
<protein>
    <recommendedName>
        <fullName evidence="3">DUF4174 domain-containing protein</fullName>
    </recommendedName>
</protein>
<keyword evidence="5" id="KW-1185">Reference proteome</keyword>
<reference evidence="5" key="1">
    <citation type="submission" date="2016-10" db="EMBL/GenBank/DDBJ databases">
        <authorList>
            <person name="Varghese N."/>
            <person name="Submissions S."/>
        </authorList>
    </citation>
    <scope>NUCLEOTIDE SEQUENCE [LARGE SCALE GENOMIC DNA]</scope>
    <source>
        <strain evidence="5">CGMCC 1.10789</strain>
    </source>
</reference>
<gene>
    <name evidence="4" type="ORF">SAMN05216257_102281</name>
</gene>
<evidence type="ECO:0000313" key="4">
    <source>
        <dbReference type="EMBL" id="SDK30884.1"/>
    </source>
</evidence>
<keyword evidence="1 2" id="KW-0732">Signal</keyword>
<dbReference type="OrthoDB" id="7362103at2"/>
<feature type="chain" id="PRO_5011747312" description="DUF4174 domain-containing protein" evidence="2">
    <location>
        <begin position="22"/>
        <end position="167"/>
    </location>
</feature>